<accession>S8CT16</accession>
<evidence type="ECO:0000313" key="2">
    <source>
        <dbReference type="Proteomes" id="UP000015453"/>
    </source>
</evidence>
<proteinExistence type="predicted"/>
<dbReference type="AlphaFoldDB" id="S8CT16"/>
<protein>
    <submittedName>
        <fullName evidence="1">Uncharacterized protein</fullName>
    </submittedName>
</protein>
<reference evidence="1 2" key="1">
    <citation type="journal article" date="2013" name="BMC Genomics">
        <title>The miniature genome of a carnivorous plant Genlisea aurea contains a low number of genes and short non-coding sequences.</title>
        <authorList>
            <person name="Leushkin E.V."/>
            <person name="Sutormin R.A."/>
            <person name="Nabieva E.R."/>
            <person name="Penin A.A."/>
            <person name="Kondrashov A.S."/>
            <person name="Logacheva M.D."/>
        </authorList>
    </citation>
    <scope>NUCLEOTIDE SEQUENCE [LARGE SCALE GENOMIC DNA]</scope>
</reference>
<comment type="caution">
    <text evidence="1">The sequence shown here is derived from an EMBL/GenBank/DDBJ whole genome shotgun (WGS) entry which is preliminary data.</text>
</comment>
<dbReference type="OrthoDB" id="15567at2759"/>
<organism evidence="1 2">
    <name type="scientific">Genlisea aurea</name>
    <dbReference type="NCBI Taxonomy" id="192259"/>
    <lineage>
        <taxon>Eukaryota</taxon>
        <taxon>Viridiplantae</taxon>
        <taxon>Streptophyta</taxon>
        <taxon>Embryophyta</taxon>
        <taxon>Tracheophyta</taxon>
        <taxon>Spermatophyta</taxon>
        <taxon>Magnoliopsida</taxon>
        <taxon>eudicotyledons</taxon>
        <taxon>Gunneridae</taxon>
        <taxon>Pentapetalae</taxon>
        <taxon>asterids</taxon>
        <taxon>lamiids</taxon>
        <taxon>Lamiales</taxon>
        <taxon>Lentibulariaceae</taxon>
        <taxon>Genlisea</taxon>
    </lineage>
</organism>
<evidence type="ECO:0000313" key="1">
    <source>
        <dbReference type="EMBL" id="EPS69980.1"/>
    </source>
</evidence>
<sequence length="93" mass="9905">MAFRRVYRSDLWSAYSAGKALRSAARCAGAELNLPLISKSSIVTVPIKKLQEGRSSLSIFALGIKGCYFTTQTPADLPVGSGLVEVLLAQTGE</sequence>
<gene>
    <name evidence="1" type="ORF">M569_04782</name>
</gene>
<keyword evidence="2" id="KW-1185">Reference proteome</keyword>
<dbReference type="Proteomes" id="UP000015453">
    <property type="component" value="Unassembled WGS sequence"/>
</dbReference>
<dbReference type="EMBL" id="AUSU01001870">
    <property type="protein sequence ID" value="EPS69980.1"/>
    <property type="molecule type" value="Genomic_DNA"/>
</dbReference>
<name>S8CT16_9LAMI</name>
<feature type="non-terminal residue" evidence="1">
    <location>
        <position position="93"/>
    </location>
</feature>